<feature type="domain" description="EF-hand" evidence="4">
    <location>
        <begin position="18"/>
        <end position="53"/>
    </location>
</feature>
<dbReference type="PANTHER" id="PTHR23048:SF59">
    <property type="entry name" value="EF-HAND SUPERFAMILY PROTEIN"/>
    <property type="match status" value="1"/>
</dbReference>
<dbReference type="PROSITE" id="PS00018">
    <property type="entry name" value="EF_HAND_1"/>
    <property type="match status" value="4"/>
</dbReference>
<reference evidence="5" key="1">
    <citation type="submission" date="2018-11" db="EMBL/GenBank/DDBJ databases">
        <authorList>
            <person name="Alioto T."/>
            <person name="Alioto T."/>
        </authorList>
    </citation>
    <scope>NUCLEOTIDE SEQUENCE</scope>
</reference>
<dbReference type="CDD" id="cd00051">
    <property type="entry name" value="EFh"/>
    <property type="match status" value="1"/>
</dbReference>
<dbReference type="InterPro" id="IPR011992">
    <property type="entry name" value="EF-hand-dom_pair"/>
</dbReference>
<feature type="domain" description="EF-hand" evidence="4">
    <location>
        <begin position="129"/>
        <end position="160"/>
    </location>
</feature>
<evidence type="ECO:0000256" key="3">
    <source>
        <dbReference type="ARBA" id="ARBA00023179"/>
    </source>
</evidence>
<gene>
    <name evidence="5" type="ORF">MGAL_10B067233</name>
</gene>
<protein>
    <recommendedName>
        <fullName evidence="4">EF-hand domain-containing protein</fullName>
    </recommendedName>
</protein>
<proteinExistence type="predicted"/>
<dbReference type="InterPro" id="IPR002048">
    <property type="entry name" value="EF_hand_dom"/>
</dbReference>
<organism evidence="5 6">
    <name type="scientific">Mytilus galloprovincialis</name>
    <name type="common">Mediterranean mussel</name>
    <dbReference type="NCBI Taxonomy" id="29158"/>
    <lineage>
        <taxon>Eukaryota</taxon>
        <taxon>Metazoa</taxon>
        <taxon>Spiralia</taxon>
        <taxon>Lophotrochozoa</taxon>
        <taxon>Mollusca</taxon>
        <taxon>Bivalvia</taxon>
        <taxon>Autobranchia</taxon>
        <taxon>Pteriomorphia</taxon>
        <taxon>Mytilida</taxon>
        <taxon>Mytiloidea</taxon>
        <taxon>Mytilidae</taxon>
        <taxon>Mytilinae</taxon>
        <taxon>Mytilus</taxon>
    </lineage>
</organism>
<dbReference type="PROSITE" id="PS50222">
    <property type="entry name" value="EF_HAND_2"/>
    <property type="match status" value="4"/>
</dbReference>
<evidence type="ECO:0000256" key="1">
    <source>
        <dbReference type="ARBA" id="ARBA00022737"/>
    </source>
</evidence>
<dbReference type="GO" id="GO:0005509">
    <property type="term" value="F:calcium ion binding"/>
    <property type="evidence" value="ECO:0007669"/>
    <property type="project" value="InterPro"/>
</dbReference>
<keyword evidence="1" id="KW-0677">Repeat</keyword>
<accession>A0A8B6G2Q3</accession>
<evidence type="ECO:0000259" key="4">
    <source>
        <dbReference type="PROSITE" id="PS50222"/>
    </source>
</evidence>
<keyword evidence="3" id="KW-0514">Muscle protein</keyword>
<sequence>MGFVDQFTFNCFGINYNDVFTEFKEAFKNFDKNGDGKISCKELRTFLKSVGQDASDAEVQRIMLRVDHDNSGSIEFQEFLVMMSTETAEEPPATNDQFRDAFREFDKDGNGVITMKEFKKAMAKLGNKLSDKQVKQMIKEVDLDGDGEINYKEFVQMMSN</sequence>
<dbReference type="InterPro" id="IPR050230">
    <property type="entry name" value="CALM/Myosin/TropC-like"/>
</dbReference>
<dbReference type="InterPro" id="IPR018247">
    <property type="entry name" value="EF_Hand_1_Ca_BS"/>
</dbReference>
<feature type="domain" description="EF-hand" evidence="4">
    <location>
        <begin position="54"/>
        <end position="89"/>
    </location>
</feature>
<dbReference type="Gene3D" id="1.10.238.10">
    <property type="entry name" value="EF-hand"/>
    <property type="match status" value="2"/>
</dbReference>
<dbReference type="AlphaFoldDB" id="A0A8B6G2Q3"/>
<feature type="domain" description="EF-hand" evidence="4">
    <location>
        <begin position="93"/>
        <end position="128"/>
    </location>
</feature>
<dbReference type="Proteomes" id="UP000596742">
    <property type="component" value="Unassembled WGS sequence"/>
</dbReference>
<dbReference type="FunFam" id="1.10.238.10:FF:000001">
    <property type="entry name" value="Calmodulin 1"/>
    <property type="match status" value="1"/>
</dbReference>
<keyword evidence="2" id="KW-0106">Calcium</keyword>
<dbReference type="PANTHER" id="PTHR23048">
    <property type="entry name" value="MYOSIN LIGHT CHAIN 1, 3"/>
    <property type="match status" value="1"/>
</dbReference>
<dbReference type="OrthoDB" id="6056092at2759"/>
<comment type="caution">
    <text evidence="5">The sequence shown here is derived from an EMBL/GenBank/DDBJ whole genome shotgun (WGS) entry which is preliminary data.</text>
</comment>
<name>A0A8B6G2Q3_MYTGA</name>
<dbReference type="Pfam" id="PF13499">
    <property type="entry name" value="EF-hand_7"/>
    <property type="match status" value="2"/>
</dbReference>
<dbReference type="SUPFAM" id="SSF47473">
    <property type="entry name" value="EF-hand"/>
    <property type="match status" value="1"/>
</dbReference>
<dbReference type="GO" id="GO:0016460">
    <property type="term" value="C:myosin II complex"/>
    <property type="evidence" value="ECO:0007669"/>
    <property type="project" value="TreeGrafter"/>
</dbReference>
<evidence type="ECO:0000313" key="5">
    <source>
        <dbReference type="EMBL" id="VDI57788.1"/>
    </source>
</evidence>
<evidence type="ECO:0000256" key="2">
    <source>
        <dbReference type="ARBA" id="ARBA00022837"/>
    </source>
</evidence>
<keyword evidence="6" id="KW-1185">Reference proteome</keyword>
<dbReference type="EMBL" id="UYJE01007771">
    <property type="protein sequence ID" value="VDI57788.1"/>
    <property type="molecule type" value="Genomic_DNA"/>
</dbReference>
<evidence type="ECO:0000313" key="6">
    <source>
        <dbReference type="Proteomes" id="UP000596742"/>
    </source>
</evidence>
<dbReference type="SMART" id="SM00054">
    <property type="entry name" value="EFh"/>
    <property type="match status" value="4"/>
</dbReference>